<accession>A0A316VP56</accession>
<evidence type="ECO:0000313" key="2">
    <source>
        <dbReference type="EMBL" id="PWN38193.1"/>
    </source>
</evidence>
<feature type="compositionally biased region" description="Polar residues" evidence="1">
    <location>
        <begin position="173"/>
        <end position="205"/>
    </location>
</feature>
<reference evidence="2 3" key="1">
    <citation type="journal article" date="2018" name="Mol. Biol. Evol.">
        <title>Broad Genomic Sampling Reveals a Smut Pathogenic Ancestry of the Fungal Clade Ustilaginomycotina.</title>
        <authorList>
            <person name="Kijpornyongpan T."/>
            <person name="Mondo S.J."/>
            <person name="Barry K."/>
            <person name="Sandor L."/>
            <person name="Lee J."/>
            <person name="Lipzen A."/>
            <person name="Pangilinan J."/>
            <person name="LaButti K."/>
            <person name="Hainaut M."/>
            <person name="Henrissat B."/>
            <person name="Grigoriev I.V."/>
            <person name="Spatafora J.W."/>
            <person name="Aime M.C."/>
        </authorList>
    </citation>
    <scope>NUCLEOTIDE SEQUENCE [LARGE SCALE GENOMIC DNA]</scope>
    <source>
        <strain evidence="2 3">MCA 3882</strain>
    </source>
</reference>
<sequence length="634" mass="68799">MAFLQHQPSRLNSKRQTDAIKSDEQIGRNSAHPDKHDNLGTSRIRSNAAKVAEEDWNIVFPGKPRNLPSGSNALQGRKTDRSPSDSPEEEVELDLTLPPAHDGTGNFTRPSSPSYHADDEHDRASLSPEVWGAPPSEAVTSELFTDDELDLLDEADVSSSALFSDSESFNVGRRSSNHPSSEENQPSTSISAHQLQRASRLNQHGSSTLASSSWSWMNAAQSQVQSARNVSKSNAHSQAVPAILTSESEGEEEEVRKANKIAVQARRKKDDAAFEEALGSAHQAYSAGLYPRVPKRRHRKNGESEKGSKRSNNSAAIASELLSANRRRSAVGRKSQTSAASLRSRSQVGSSVGRLRSKHEQSGKDAGTTYRPESSSRSERLLSAILQRVFGVDDEEVLQSFFRDEGPLRIEESEKERATNAAIASRAPIGNGIDDDVWSRNRRQHHMRLLLDGRSVAEEVEEIESGSEADAESNSARSKTRALSNSSHPHRTYVTGNVAEPSLPEALHATLLSGLRSVPSSLSLFLAGSNSVRFVNYLVGRIGPSFTERMRKLVDDASTEDGASQADHASQSSDIITRVLRSHSNAGSLSDLGSWDGVDVSSLRFKGDKHPAIASSSSRSTRSSSQSTVPATNM</sequence>
<feature type="compositionally biased region" description="Acidic residues" evidence="1">
    <location>
        <begin position="462"/>
        <end position="471"/>
    </location>
</feature>
<feature type="compositionally biased region" description="Polar residues" evidence="1">
    <location>
        <begin position="472"/>
        <end position="487"/>
    </location>
</feature>
<feature type="compositionally biased region" description="Polar residues" evidence="1">
    <location>
        <begin position="105"/>
        <end position="114"/>
    </location>
</feature>
<organism evidence="2 3">
    <name type="scientific">Meira miltonrushii</name>
    <dbReference type="NCBI Taxonomy" id="1280837"/>
    <lineage>
        <taxon>Eukaryota</taxon>
        <taxon>Fungi</taxon>
        <taxon>Dikarya</taxon>
        <taxon>Basidiomycota</taxon>
        <taxon>Ustilaginomycotina</taxon>
        <taxon>Exobasidiomycetes</taxon>
        <taxon>Exobasidiales</taxon>
        <taxon>Brachybasidiaceae</taxon>
        <taxon>Meira</taxon>
    </lineage>
</organism>
<dbReference type="GeneID" id="37020211"/>
<feature type="compositionally biased region" description="Polar residues" evidence="1">
    <location>
        <begin position="1"/>
        <end position="11"/>
    </location>
</feature>
<feature type="compositionally biased region" description="Basic and acidic residues" evidence="1">
    <location>
        <begin position="15"/>
        <end position="38"/>
    </location>
</feature>
<evidence type="ECO:0000313" key="3">
    <source>
        <dbReference type="Proteomes" id="UP000245771"/>
    </source>
</evidence>
<feature type="region of interest" description="Disordered" evidence="1">
    <location>
        <begin position="1"/>
        <end position="46"/>
    </location>
</feature>
<feature type="compositionally biased region" description="Low complexity" evidence="1">
    <location>
        <begin position="341"/>
        <end position="354"/>
    </location>
</feature>
<feature type="region of interest" description="Disordered" evidence="1">
    <location>
        <begin position="462"/>
        <end position="495"/>
    </location>
</feature>
<feature type="region of interest" description="Disordered" evidence="1">
    <location>
        <begin position="286"/>
        <end position="378"/>
    </location>
</feature>
<feature type="region of interest" description="Disordered" evidence="1">
    <location>
        <begin position="610"/>
        <end position="634"/>
    </location>
</feature>
<gene>
    <name evidence="2" type="ORF">FA14DRAFT_159879</name>
</gene>
<keyword evidence="3" id="KW-1185">Reference proteome</keyword>
<protein>
    <submittedName>
        <fullName evidence="2">Uncharacterized protein</fullName>
    </submittedName>
</protein>
<name>A0A316VP56_9BASI</name>
<dbReference type="AlphaFoldDB" id="A0A316VP56"/>
<feature type="region of interest" description="Disordered" evidence="1">
    <location>
        <begin position="227"/>
        <end position="255"/>
    </location>
</feature>
<dbReference type="OrthoDB" id="10361587at2759"/>
<proteinExistence type="predicted"/>
<feature type="region of interest" description="Disordered" evidence="1">
    <location>
        <begin position="58"/>
        <end position="147"/>
    </location>
</feature>
<evidence type="ECO:0000256" key="1">
    <source>
        <dbReference type="SAM" id="MobiDB-lite"/>
    </source>
</evidence>
<feature type="compositionally biased region" description="Polar residues" evidence="1">
    <location>
        <begin position="227"/>
        <end position="237"/>
    </location>
</feature>
<dbReference type="InParanoid" id="A0A316VP56"/>
<feature type="region of interest" description="Disordered" evidence="1">
    <location>
        <begin position="160"/>
        <end position="208"/>
    </location>
</feature>
<dbReference type="EMBL" id="KZ819602">
    <property type="protein sequence ID" value="PWN38193.1"/>
    <property type="molecule type" value="Genomic_DNA"/>
</dbReference>
<feature type="compositionally biased region" description="Low complexity" evidence="1">
    <location>
        <begin position="615"/>
        <end position="628"/>
    </location>
</feature>
<dbReference type="Proteomes" id="UP000245771">
    <property type="component" value="Unassembled WGS sequence"/>
</dbReference>
<dbReference type="RefSeq" id="XP_025358495.1">
    <property type="nucleotide sequence ID" value="XM_025498430.1"/>
</dbReference>